<proteinExistence type="predicted"/>
<reference evidence="4" key="1">
    <citation type="submission" date="2018-12" db="EMBL/GenBank/DDBJ databases">
        <title>Tengunoibacter tsumagoiensis gen. nov., sp. nov., Dictyobacter kobayashii sp. nov., D. alpinus sp. nov., and D. joshuensis sp. nov. and description of Dictyobacteraceae fam. nov. within the order Ktedonobacterales isolated from Tengu-no-mugimeshi.</title>
        <authorList>
            <person name="Wang C.M."/>
            <person name="Zheng Y."/>
            <person name="Sakai Y."/>
            <person name="Toyoda A."/>
            <person name="Minakuchi Y."/>
            <person name="Abe K."/>
            <person name="Yokota A."/>
            <person name="Yabe S."/>
        </authorList>
    </citation>
    <scope>NUCLEOTIDE SEQUENCE [LARGE SCALE GENOMIC DNA]</scope>
    <source>
        <strain evidence="4">Uno3</strain>
    </source>
</reference>
<feature type="domain" description="GmrSD restriction endonucleases C-terminal" evidence="2">
    <location>
        <begin position="428"/>
        <end position="562"/>
    </location>
</feature>
<sequence length="712" mass="83991">MRANQIQFLPFLEGKKQFITPIYQRPYSWTKEQCMQLWNDIVTVGTDEARSNHFLGSVVFIQEGLYQAARMIPLLIIDGQQRLTTLTILLVALAQISKEPNSSMAIDDKDIYDSYLTNAHGKEEEYYKMVLTEKDKKALQQLIDHPERIKDSKISHRIFNNYLFFIEQLQHESINPQDIYNGISKLVIVEISLDKDRDHPQLIFESLNSTGMDLSQSDLIRNYIFMDMNTEEQKRLYKSYWAPMEQYFEINKNKHSLLEERRFSFFRTPMDSFDRFMRDYLVAKKQRLTSNIYASFKKYRQSNIATNVEDIISDLYRYAGYYMNVVLAQENDKEIKQIFQSLRYFGSSISYSFIIEVYNDYSKGDLFKEDFLIILKFIETYFFRLSICSLPDFFLDRLFRSIEIDKKNYLASVIGGLLKSEIDKPKFPTDEEFKSAFISKNMYNSPLRNYIFFKLENFKRKEIVNISEYTVEHIMPQNIKKSLEWQEELGDNWKKVHSRYLHTIGNLTITGYNSELSNRSFKEKRDMVGGFADSPLRLNKGLAKLDHWNEESIQIRALTLAENALQIWNIPLLTSSQEKYIKKFDNSSNDKIYTLKDHKALKGGIYDLYLKLRTLILGLDVTVQEVIREKDIIFKTKDEFVCIKPVRKYLDVILDIPLSSIDDQRLTVEEIPADSLFDIAKVKTRIINEDQLEDVMKLIRQSYEAHLESIED</sequence>
<dbReference type="InterPro" id="IPR004919">
    <property type="entry name" value="GmrSD_N"/>
</dbReference>
<keyword evidence="4" id="KW-1185">Reference proteome</keyword>
<evidence type="ECO:0000313" key="4">
    <source>
        <dbReference type="Proteomes" id="UP000287352"/>
    </source>
</evidence>
<dbReference type="EMBL" id="BIFR01000002">
    <property type="protein sequence ID" value="GCE15056.1"/>
    <property type="molecule type" value="Genomic_DNA"/>
</dbReference>
<evidence type="ECO:0000259" key="1">
    <source>
        <dbReference type="Pfam" id="PF03235"/>
    </source>
</evidence>
<dbReference type="RefSeq" id="WP_126582566.1">
    <property type="nucleotide sequence ID" value="NZ_BIFR01000002.1"/>
</dbReference>
<evidence type="ECO:0000313" key="3">
    <source>
        <dbReference type="EMBL" id="GCE15056.1"/>
    </source>
</evidence>
<gene>
    <name evidence="3" type="ORF">KTT_49150</name>
</gene>
<dbReference type="InterPro" id="IPR011089">
    <property type="entry name" value="GmrSD_C"/>
</dbReference>
<dbReference type="Pfam" id="PF07510">
    <property type="entry name" value="GmrSD_C"/>
    <property type="match status" value="1"/>
</dbReference>
<dbReference type="PANTHER" id="PTHR35149">
    <property type="entry name" value="SLL5132 PROTEIN"/>
    <property type="match status" value="1"/>
</dbReference>
<dbReference type="PANTHER" id="PTHR35149:SF2">
    <property type="entry name" value="DUF262 DOMAIN-CONTAINING PROTEIN"/>
    <property type="match status" value="1"/>
</dbReference>
<protein>
    <recommendedName>
        <fullName evidence="5">DUF262 domain-containing protein</fullName>
    </recommendedName>
</protein>
<accession>A0A402A7T1</accession>
<evidence type="ECO:0008006" key="5">
    <source>
        <dbReference type="Google" id="ProtNLM"/>
    </source>
</evidence>
<feature type="domain" description="GmrSD restriction endonucleases N-terminal" evidence="1">
    <location>
        <begin position="11"/>
        <end position="225"/>
    </location>
</feature>
<evidence type="ECO:0000259" key="2">
    <source>
        <dbReference type="Pfam" id="PF07510"/>
    </source>
</evidence>
<organism evidence="3 4">
    <name type="scientific">Tengunoibacter tsumagoiensis</name>
    <dbReference type="NCBI Taxonomy" id="2014871"/>
    <lineage>
        <taxon>Bacteria</taxon>
        <taxon>Bacillati</taxon>
        <taxon>Chloroflexota</taxon>
        <taxon>Ktedonobacteria</taxon>
        <taxon>Ktedonobacterales</taxon>
        <taxon>Dictyobacteraceae</taxon>
        <taxon>Tengunoibacter</taxon>
    </lineage>
</organism>
<name>A0A402A7T1_9CHLR</name>
<dbReference type="Pfam" id="PF03235">
    <property type="entry name" value="GmrSD_N"/>
    <property type="match status" value="1"/>
</dbReference>
<dbReference type="Proteomes" id="UP000287352">
    <property type="component" value="Unassembled WGS sequence"/>
</dbReference>
<dbReference type="OrthoDB" id="9798761at2"/>
<comment type="caution">
    <text evidence="3">The sequence shown here is derived from an EMBL/GenBank/DDBJ whole genome shotgun (WGS) entry which is preliminary data.</text>
</comment>
<dbReference type="AlphaFoldDB" id="A0A402A7T1"/>